<keyword evidence="8 12" id="KW-0805">Transcription regulation</keyword>
<keyword evidence="9 12" id="KW-0238">DNA-binding</keyword>
<keyword evidence="5 12" id="KW-0479">Metal-binding</keyword>
<evidence type="ECO:0000256" key="6">
    <source>
        <dbReference type="ARBA" id="ARBA00023004"/>
    </source>
</evidence>
<evidence type="ECO:0000256" key="2">
    <source>
        <dbReference type="ARBA" id="ARBA00006597"/>
    </source>
</evidence>
<evidence type="ECO:0000313" key="15">
    <source>
        <dbReference type="Proteomes" id="UP000641386"/>
    </source>
</evidence>
<dbReference type="Pfam" id="PF02467">
    <property type="entry name" value="Whib"/>
    <property type="match status" value="1"/>
</dbReference>
<reference evidence="14" key="1">
    <citation type="journal article" date="2014" name="Int. J. Syst. Evol. Microbiol.">
        <title>Complete genome sequence of Corynebacterium casei LMG S-19264T (=DSM 44701T), isolated from a smear-ripened cheese.</title>
        <authorList>
            <consortium name="US DOE Joint Genome Institute (JGI-PGF)"/>
            <person name="Walter F."/>
            <person name="Albersmeier A."/>
            <person name="Kalinowski J."/>
            <person name="Ruckert C."/>
        </authorList>
    </citation>
    <scope>NUCLEOTIDE SEQUENCE</scope>
    <source>
        <strain evidence="14">JCM 3302</strain>
    </source>
</reference>
<dbReference type="GO" id="GO:0047134">
    <property type="term" value="F:protein-disulfide reductase [NAD(P)H] activity"/>
    <property type="evidence" value="ECO:0007669"/>
    <property type="project" value="TreeGrafter"/>
</dbReference>
<evidence type="ECO:0000256" key="3">
    <source>
        <dbReference type="ARBA" id="ARBA00022485"/>
    </source>
</evidence>
<comment type="PTM">
    <text evidence="12">The Fe-S cluster can be nitrosylated by nitric oxide (NO).</text>
</comment>
<keyword evidence="7 12" id="KW-0411">Iron-sulfur</keyword>
<dbReference type="Proteomes" id="UP000641386">
    <property type="component" value="Unassembled WGS sequence"/>
</dbReference>
<evidence type="ECO:0000256" key="9">
    <source>
        <dbReference type="ARBA" id="ARBA00023125"/>
    </source>
</evidence>
<dbReference type="InterPro" id="IPR003482">
    <property type="entry name" value="Whib"/>
</dbReference>
<comment type="function">
    <text evidence="12">Acts as a transcriptional regulator. Probably redox-responsive. The apo- but not holo-form probably binds DNA.</text>
</comment>
<comment type="caution">
    <text evidence="14">The sequence shown here is derived from an EMBL/GenBank/DDBJ whole genome shotgun (WGS) entry which is preliminary data.</text>
</comment>
<evidence type="ECO:0000256" key="7">
    <source>
        <dbReference type="ARBA" id="ARBA00023014"/>
    </source>
</evidence>
<keyword evidence="6 12" id="KW-0408">Iron</keyword>
<dbReference type="InterPro" id="IPR034768">
    <property type="entry name" value="4FE4S_WBL"/>
</dbReference>
<comment type="subcellular location">
    <subcellularLocation>
        <location evidence="1 12">Cytoplasm</location>
    </subcellularLocation>
</comment>
<evidence type="ECO:0000256" key="1">
    <source>
        <dbReference type="ARBA" id="ARBA00004496"/>
    </source>
</evidence>
<keyword evidence="15" id="KW-1185">Reference proteome</keyword>
<dbReference type="HAMAP" id="MF_01479">
    <property type="entry name" value="WhiB"/>
    <property type="match status" value="1"/>
</dbReference>
<organism evidence="14 15">
    <name type="scientific">Streptomyces spiralis</name>
    <dbReference type="NCBI Taxonomy" id="66376"/>
    <lineage>
        <taxon>Bacteria</taxon>
        <taxon>Bacillati</taxon>
        <taxon>Actinomycetota</taxon>
        <taxon>Actinomycetes</taxon>
        <taxon>Kitasatosporales</taxon>
        <taxon>Streptomycetaceae</taxon>
        <taxon>Streptomyces</taxon>
    </lineage>
</organism>
<feature type="binding site" evidence="12">
    <location>
        <position position="56"/>
    </location>
    <ligand>
        <name>[4Fe-4S] cluster</name>
        <dbReference type="ChEBI" id="CHEBI:49883"/>
    </ligand>
</feature>
<comment type="similarity">
    <text evidence="2 12">Belongs to the WhiB family.</text>
</comment>
<dbReference type="EMBL" id="BNBC01000056">
    <property type="protein sequence ID" value="GHF09728.1"/>
    <property type="molecule type" value="Genomic_DNA"/>
</dbReference>
<accession>A0A919E3X2</accession>
<keyword evidence="10 12" id="KW-1015">Disulfide bond</keyword>
<comment type="cofactor">
    <cofactor evidence="12">
        <name>[4Fe-4S] cluster</name>
        <dbReference type="ChEBI" id="CHEBI:49883"/>
    </cofactor>
    <text evidence="12">Binds 1 [4Fe-4S] cluster per subunit. Following nitrosylation of the [4Fe-4S] cluster binds 1 [4Fe-8(NO)] cluster per subunit.</text>
</comment>
<dbReference type="GO" id="GO:0051539">
    <property type="term" value="F:4 iron, 4 sulfur cluster binding"/>
    <property type="evidence" value="ECO:0007669"/>
    <property type="project" value="UniProtKB-UniRule"/>
</dbReference>
<dbReference type="GO" id="GO:0003677">
    <property type="term" value="F:DNA binding"/>
    <property type="evidence" value="ECO:0007669"/>
    <property type="project" value="UniProtKB-UniRule"/>
</dbReference>
<evidence type="ECO:0000256" key="4">
    <source>
        <dbReference type="ARBA" id="ARBA00022490"/>
    </source>
</evidence>
<dbReference type="GO" id="GO:0005737">
    <property type="term" value="C:cytoplasm"/>
    <property type="evidence" value="ECO:0007669"/>
    <property type="project" value="UniProtKB-SubCell"/>
</dbReference>
<dbReference type="PROSITE" id="PS51674">
    <property type="entry name" value="4FE4S_WBL"/>
    <property type="match status" value="1"/>
</dbReference>
<reference evidence="14" key="2">
    <citation type="submission" date="2020-09" db="EMBL/GenBank/DDBJ databases">
        <authorList>
            <person name="Sun Q."/>
            <person name="Ohkuma M."/>
        </authorList>
    </citation>
    <scope>NUCLEOTIDE SEQUENCE</scope>
    <source>
        <strain evidence="14">JCM 3302</strain>
    </source>
</reference>
<evidence type="ECO:0000256" key="8">
    <source>
        <dbReference type="ARBA" id="ARBA00023015"/>
    </source>
</evidence>
<dbReference type="GO" id="GO:0046872">
    <property type="term" value="F:metal ion binding"/>
    <property type="evidence" value="ECO:0007669"/>
    <property type="project" value="UniProtKB-KW"/>
</dbReference>
<name>A0A919E3X2_9ACTN</name>
<sequence length="90" mass="10468">MPRPPSYAVRIKPVGDLWDWQRVAACRGMDSSVFYSPTGERGRLRKEREERARRVCEGCPVREQCARMALETREHYGVWGGLSEADRSRR</sequence>
<keyword evidence="11 12" id="KW-0804">Transcription</keyword>
<proteinExistence type="inferred from homology"/>
<protein>
    <recommendedName>
        <fullName evidence="12">Transcriptional regulator WhiB</fullName>
    </recommendedName>
</protein>
<feature type="domain" description="4Fe-4S Wbl-type" evidence="13">
    <location>
        <begin position="25"/>
        <end position="89"/>
    </location>
</feature>
<evidence type="ECO:0000259" key="13">
    <source>
        <dbReference type="PROSITE" id="PS51674"/>
    </source>
</evidence>
<dbReference type="RefSeq" id="WP_189907444.1">
    <property type="nucleotide sequence ID" value="NZ_BNBC01000056.1"/>
</dbReference>
<evidence type="ECO:0000256" key="12">
    <source>
        <dbReference type="HAMAP-Rule" id="MF_01479"/>
    </source>
</evidence>
<dbReference type="AlphaFoldDB" id="A0A919E3X2"/>
<keyword evidence="4 12" id="KW-0963">Cytoplasm</keyword>
<feature type="binding site" evidence="12">
    <location>
        <position position="65"/>
    </location>
    <ligand>
        <name>[4Fe-4S] cluster</name>
        <dbReference type="ChEBI" id="CHEBI:49883"/>
    </ligand>
</feature>
<dbReference type="GO" id="GO:0045892">
    <property type="term" value="P:negative regulation of DNA-templated transcription"/>
    <property type="evidence" value="ECO:0007669"/>
    <property type="project" value="TreeGrafter"/>
</dbReference>
<dbReference type="GO" id="GO:0045454">
    <property type="term" value="P:cell redox homeostasis"/>
    <property type="evidence" value="ECO:0007669"/>
    <property type="project" value="TreeGrafter"/>
</dbReference>
<evidence type="ECO:0000256" key="11">
    <source>
        <dbReference type="ARBA" id="ARBA00023163"/>
    </source>
</evidence>
<evidence type="ECO:0000313" key="14">
    <source>
        <dbReference type="EMBL" id="GHF09728.1"/>
    </source>
</evidence>
<comment type="PTM">
    <text evidence="12">Upon Fe-S cluster removal intramolecular disulfide bonds are formed.</text>
</comment>
<dbReference type="GO" id="GO:0035731">
    <property type="term" value="F:dinitrosyl-iron complex binding"/>
    <property type="evidence" value="ECO:0007669"/>
    <property type="project" value="UniProtKB-UniRule"/>
</dbReference>
<feature type="binding site" evidence="12">
    <location>
        <position position="59"/>
    </location>
    <ligand>
        <name>[4Fe-4S] cluster</name>
        <dbReference type="ChEBI" id="CHEBI:49883"/>
    </ligand>
</feature>
<keyword evidence="3 12" id="KW-0004">4Fe-4S</keyword>
<evidence type="ECO:0000256" key="10">
    <source>
        <dbReference type="ARBA" id="ARBA00023157"/>
    </source>
</evidence>
<dbReference type="PANTHER" id="PTHR38839">
    <property type="entry name" value="TRANSCRIPTIONAL REGULATOR WHID-RELATED"/>
    <property type="match status" value="1"/>
</dbReference>
<evidence type="ECO:0000256" key="5">
    <source>
        <dbReference type="ARBA" id="ARBA00022723"/>
    </source>
</evidence>
<dbReference type="PANTHER" id="PTHR38839:SF5">
    <property type="entry name" value="TRANSCRIPTIONAL REGULATOR WHID"/>
    <property type="match status" value="1"/>
</dbReference>
<gene>
    <name evidence="12" type="primary">whiB</name>
    <name evidence="14" type="ORF">GCM10014715_76920</name>
</gene>
<feature type="binding site" evidence="12">
    <location>
        <position position="26"/>
    </location>
    <ligand>
        <name>[4Fe-4S] cluster</name>
        <dbReference type="ChEBI" id="CHEBI:49883"/>
    </ligand>
</feature>